<evidence type="ECO:0000313" key="2">
    <source>
        <dbReference type="Proteomes" id="UP001064896"/>
    </source>
</evidence>
<evidence type="ECO:0000313" key="1">
    <source>
        <dbReference type="EMBL" id="BCD88054.1"/>
    </source>
</evidence>
<keyword evidence="2" id="KW-1185">Reference proteome</keyword>
<organism evidence="1 2">
    <name type="scientific">Pseudomonas solani</name>
    <dbReference type="NCBI Taxonomy" id="2731552"/>
    <lineage>
        <taxon>Bacteria</taxon>
        <taxon>Pseudomonadati</taxon>
        <taxon>Pseudomonadota</taxon>
        <taxon>Gammaproteobacteria</taxon>
        <taxon>Pseudomonadales</taxon>
        <taxon>Pseudomonadaceae</taxon>
        <taxon>Pseudomonas</taxon>
    </lineage>
</organism>
<accession>A0ABN6BZW2</accession>
<gene>
    <name evidence="1" type="ORF">PSm6_44610</name>
</gene>
<dbReference type="RefSeq" id="WP_265168246.1">
    <property type="nucleotide sequence ID" value="NZ_AP023081.1"/>
</dbReference>
<dbReference type="Proteomes" id="UP001064896">
    <property type="component" value="Chromosome"/>
</dbReference>
<protein>
    <submittedName>
        <fullName evidence="1">Uncharacterized protein</fullName>
    </submittedName>
</protein>
<proteinExistence type="predicted"/>
<reference evidence="1" key="1">
    <citation type="submission" date="2020-05" db="EMBL/GenBank/DDBJ databases">
        <title>Complete genome sequence of Pseudomonas sp. Sm006.</title>
        <authorList>
            <person name="Takeuchi K."/>
            <person name="Someya N."/>
        </authorList>
    </citation>
    <scope>NUCLEOTIDE SEQUENCE</scope>
    <source>
        <strain evidence="1">Sm006</strain>
    </source>
</reference>
<dbReference type="EMBL" id="AP023081">
    <property type="protein sequence ID" value="BCD88054.1"/>
    <property type="molecule type" value="Genomic_DNA"/>
</dbReference>
<sequence>MALVTNMSKITPIGLPGGPLIAPGASEQVDHWDQVKNRKNVAFYVERGVLVAKSSEGGSADGYTREQLVARLVELGTTPGPTSKDETLRKKLAELLTAKLKELGVPVADEGVSLAELDAAYTTAITKADS</sequence>
<name>A0ABN6BZW2_9PSED</name>